<keyword evidence="4" id="KW-0597">Phosphoprotein</keyword>
<dbReference type="PROSITE" id="PS50109">
    <property type="entry name" value="HIS_KIN"/>
    <property type="match status" value="1"/>
</dbReference>
<dbReference type="GO" id="GO:0016020">
    <property type="term" value="C:membrane"/>
    <property type="evidence" value="ECO:0007669"/>
    <property type="project" value="UniProtKB-SubCell"/>
</dbReference>
<keyword evidence="8 11" id="KW-1133">Transmembrane helix</keyword>
<evidence type="ECO:0000313" key="15">
    <source>
        <dbReference type="Proteomes" id="UP000186607"/>
    </source>
</evidence>
<name>A0A1U7NUE5_9DEIO</name>
<keyword evidence="10 11" id="KW-0472">Membrane</keyword>
<reference evidence="14 15" key="1">
    <citation type="submission" date="2017-01" db="EMBL/GenBank/DDBJ databases">
        <title>Genome Analysis of Deinococcus marmoris KOPRI26562.</title>
        <authorList>
            <person name="Kim J.H."/>
            <person name="Oh H.-M."/>
        </authorList>
    </citation>
    <scope>NUCLEOTIDE SEQUENCE [LARGE SCALE GENOMIC DNA]</scope>
    <source>
        <strain evidence="14 15">KOPRI26562</strain>
    </source>
</reference>
<keyword evidence="5" id="KW-0808">Transferase</keyword>
<dbReference type="EC" id="2.7.13.3" evidence="3"/>
<evidence type="ECO:0000313" key="14">
    <source>
        <dbReference type="EMBL" id="OLV16544.1"/>
    </source>
</evidence>
<evidence type="ECO:0000256" key="10">
    <source>
        <dbReference type="ARBA" id="ARBA00023136"/>
    </source>
</evidence>
<keyword evidence="7" id="KW-0418">Kinase</keyword>
<evidence type="ECO:0000256" key="8">
    <source>
        <dbReference type="ARBA" id="ARBA00022989"/>
    </source>
</evidence>
<dbReference type="Proteomes" id="UP000186607">
    <property type="component" value="Unassembled WGS sequence"/>
</dbReference>
<evidence type="ECO:0000259" key="13">
    <source>
        <dbReference type="PROSITE" id="PS50885"/>
    </source>
</evidence>
<dbReference type="PRINTS" id="PR00344">
    <property type="entry name" value="BCTRLSENSOR"/>
</dbReference>
<dbReference type="OrthoDB" id="74171at2"/>
<proteinExistence type="predicted"/>
<dbReference type="SUPFAM" id="SSF55874">
    <property type="entry name" value="ATPase domain of HSP90 chaperone/DNA topoisomerase II/histidine kinase"/>
    <property type="match status" value="1"/>
</dbReference>
<dbReference type="PANTHER" id="PTHR45436">
    <property type="entry name" value="SENSOR HISTIDINE KINASE YKOH"/>
    <property type="match status" value="1"/>
</dbReference>
<evidence type="ECO:0000259" key="12">
    <source>
        <dbReference type="PROSITE" id="PS50109"/>
    </source>
</evidence>
<dbReference type="CDD" id="cd00075">
    <property type="entry name" value="HATPase"/>
    <property type="match status" value="1"/>
</dbReference>
<dbReference type="SMART" id="SM00387">
    <property type="entry name" value="HATPase_c"/>
    <property type="match status" value="1"/>
</dbReference>
<evidence type="ECO:0000256" key="4">
    <source>
        <dbReference type="ARBA" id="ARBA00022553"/>
    </source>
</evidence>
<dbReference type="InterPro" id="IPR036097">
    <property type="entry name" value="HisK_dim/P_sf"/>
</dbReference>
<dbReference type="Pfam" id="PF00512">
    <property type="entry name" value="HisKA"/>
    <property type="match status" value="1"/>
</dbReference>
<dbReference type="SMART" id="SM00304">
    <property type="entry name" value="HAMP"/>
    <property type="match status" value="1"/>
</dbReference>
<dbReference type="RefSeq" id="WP_075835204.1">
    <property type="nucleotide sequence ID" value="NZ_MSTI01000137.1"/>
</dbReference>
<dbReference type="PROSITE" id="PS50885">
    <property type="entry name" value="HAMP"/>
    <property type="match status" value="1"/>
</dbReference>
<dbReference type="GO" id="GO:0000155">
    <property type="term" value="F:phosphorelay sensor kinase activity"/>
    <property type="evidence" value="ECO:0007669"/>
    <property type="project" value="InterPro"/>
</dbReference>
<dbReference type="PANTHER" id="PTHR45436:SF5">
    <property type="entry name" value="SENSOR HISTIDINE KINASE TRCS"/>
    <property type="match status" value="1"/>
</dbReference>
<dbReference type="InterPro" id="IPR004358">
    <property type="entry name" value="Sig_transdc_His_kin-like_C"/>
</dbReference>
<gene>
    <name evidence="14" type="ORF">BOO71_0011386</name>
</gene>
<dbReference type="SUPFAM" id="SSF47384">
    <property type="entry name" value="Homodimeric domain of signal transducing histidine kinase"/>
    <property type="match status" value="1"/>
</dbReference>
<evidence type="ECO:0000256" key="7">
    <source>
        <dbReference type="ARBA" id="ARBA00022777"/>
    </source>
</evidence>
<comment type="subcellular location">
    <subcellularLocation>
        <location evidence="2">Membrane</location>
    </subcellularLocation>
</comment>
<dbReference type="Gene3D" id="3.30.565.10">
    <property type="entry name" value="Histidine kinase-like ATPase, C-terminal domain"/>
    <property type="match status" value="1"/>
</dbReference>
<feature type="domain" description="HAMP" evidence="13">
    <location>
        <begin position="186"/>
        <end position="240"/>
    </location>
</feature>
<evidence type="ECO:0000256" key="2">
    <source>
        <dbReference type="ARBA" id="ARBA00004370"/>
    </source>
</evidence>
<keyword evidence="15" id="KW-1185">Reference proteome</keyword>
<dbReference type="AlphaFoldDB" id="A0A1U7NUE5"/>
<dbReference type="InterPro" id="IPR003660">
    <property type="entry name" value="HAMP_dom"/>
</dbReference>
<organism evidence="14 15">
    <name type="scientific">Deinococcus marmoris</name>
    <dbReference type="NCBI Taxonomy" id="249408"/>
    <lineage>
        <taxon>Bacteria</taxon>
        <taxon>Thermotogati</taxon>
        <taxon>Deinococcota</taxon>
        <taxon>Deinococci</taxon>
        <taxon>Deinococcales</taxon>
        <taxon>Deinococcaceae</taxon>
        <taxon>Deinococcus</taxon>
    </lineage>
</organism>
<dbReference type="Gene3D" id="6.10.340.10">
    <property type="match status" value="1"/>
</dbReference>
<evidence type="ECO:0000256" key="1">
    <source>
        <dbReference type="ARBA" id="ARBA00000085"/>
    </source>
</evidence>
<evidence type="ECO:0000256" key="9">
    <source>
        <dbReference type="ARBA" id="ARBA00023012"/>
    </source>
</evidence>
<evidence type="ECO:0000256" key="11">
    <source>
        <dbReference type="SAM" id="Phobius"/>
    </source>
</evidence>
<dbReference type="Gene3D" id="1.10.287.130">
    <property type="match status" value="1"/>
</dbReference>
<evidence type="ECO:0000256" key="3">
    <source>
        <dbReference type="ARBA" id="ARBA00012438"/>
    </source>
</evidence>
<evidence type="ECO:0000256" key="5">
    <source>
        <dbReference type="ARBA" id="ARBA00022679"/>
    </source>
</evidence>
<keyword evidence="6 11" id="KW-0812">Transmembrane</keyword>
<comment type="catalytic activity">
    <reaction evidence="1">
        <text>ATP + protein L-histidine = ADP + protein N-phospho-L-histidine.</text>
        <dbReference type="EC" id="2.7.13.3"/>
    </reaction>
</comment>
<keyword evidence="9" id="KW-0902">Two-component regulatory system</keyword>
<dbReference type="InterPro" id="IPR050428">
    <property type="entry name" value="TCS_sensor_his_kinase"/>
</dbReference>
<dbReference type="InterPro" id="IPR036890">
    <property type="entry name" value="HATPase_C_sf"/>
</dbReference>
<dbReference type="Pfam" id="PF00672">
    <property type="entry name" value="HAMP"/>
    <property type="match status" value="1"/>
</dbReference>
<protein>
    <recommendedName>
        <fullName evidence="3">histidine kinase</fullName>
        <ecNumber evidence="3">2.7.13.3</ecNumber>
    </recommendedName>
</protein>
<feature type="transmembrane region" description="Helical" evidence="11">
    <location>
        <begin position="165"/>
        <end position="185"/>
    </location>
</feature>
<comment type="caution">
    <text evidence="14">The sequence shown here is derived from an EMBL/GenBank/DDBJ whole genome shotgun (WGS) entry which is preliminary data.</text>
</comment>
<feature type="domain" description="Histidine kinase" evidence="12">
    <location>
        <begin position="248"/>
        <end position="465"/>
    </location>
</feature>
<dbReference type="STRING" id="249408.BOO71_0011386"/>
<evidence type="ECO:0000256" key="6">
    <source>
        <dbReference type="ARBA" id="ARBA00022692"/>
    </source>
</evidence>
<sequence length="475" mass="50690">MRLTLRLRLALFSALATGLAVLLVATGLFFAVNSFLRQAQVERLLTTSAVIAVRLEAALQRASDRNWPFGLDGVAIRSADLESLADTRGENRAFEVRIQGVQGGELSDVHTTRFPPGVPLDLPMGVGINGDQLLTVQQLRGSNLRLTVISDARALGEAREAFTRALAWLLPLALLLALGVGWWVAGRLLRPVRTLENAAREVGEGAQLRRPLPGAGEDDELSRLALTLQGTFGRLADARDREQAFMRAAAHDLRSPLAALTARVEGSLARDRDPARYRSDLQEIGTDITRLSTLTNHLLLLARDASQLARAPVPLRELAADAVDRARELAPDLDAPDVETEADVDLSAPQPVTVLGDRVLLGQSIWNLTMNAVRHAPGATVTVTLAEADGWATVTVHDDGPGVGTDVLARLGEAFYRPDASRSGEGHGLGLALARRAAELHGGTLTLKSAPGEGFTATLRLPGEGPLHRDSTAGP</sequence>
<accession>A0A1U7NUE5</accession>
<dbReference type="Pfam" id="PF02518">
    <property type="entry name" value="HATPase_c"/>
    <property type="match status" value="1"/>
</dbReference>
<dbReference type="InterPro" id="IPR003594">
    <property type="entry name" value="HATPase_dom"/>
</dbReference>
<dbReference type="EMBL" id="MSTI01000137">
    <property type="protein sequence ID" value="OLV16544.1"/>
    <property type="molecule type" value="Genomic_DNA"/>
</dbReference>
<dbReference type="CDD" id="cd00082">
    <property type="entry name" value="HisKA"/>
    <property type="match status" value="1"/>
</dbReference>
<dbReference type="InterPro" id="IPR003661">
    <property type="entry name" value="HisK_dim/P_dom"/>
</dbReference>
<dbReference type="SMART" id="SM00388">
    <property type="entry name" value="HisKA"/>
    <property type="match status" value="1"/>
</dbReference>
<dbReference type="InterPro" id="IPR005467">
    <property type="entry name" value="His_kinase_dom"/>
</dbReference>